<reference evidence="1 2" key="1">
    <citation type="submission" date="2021-03" db="EMBL/GenBank/DDBJ databases">
        <title>Genomic Encyclopedia of Type Strains, Phase IV (KMG-IV): sequencing the most valuable type-strain genomes for metagenomic binning, comparative biology and taxonomic classification.</title>
        <authorList>
            <person name="Goeker M."/>
        </authorList>
    </citation>
    <scope>NUCLEOTIDE SEQUENCE [LARGE SCALE GENOMIC DNA]</scope>
    <source>
        <strain evidence="1 2">DSM 24738</strain>
    </source>
</reference>
<dbReference type="EMBL" id="JAGGKT010000033">
    <property type="protein sequence ID" value="MBP1934950.1"/>
    <property type="molecule type" value="Genomic_DNA"/>
</dbReference>
<evidence type="ECO:0000313" key="2">
    <source>
        <dbReference type="Proteomes" id="UP001519343"/>
    </source>
</evidence>
<organism evidence="1 2">
    <name type="scientific">Ammoniphilus resinae</name>
    <dbReference type="NCBI Taxonomy" id="861532"/>
    <lineage>
        <taxon>Bacteria</taxon>
        <taxon>Bacillati</taxon>
        <taxon>Bacillota</taxon>
        <taxon>Bacilli</taxon>
        <taxon>Bacillales</taxon>
        <taxon>Paenibacillaceae</taxon>
        <taxon>Aneurinibacillus group</taxon>
        <taxon>Ammoniphilus</taxon>
    </lineage>
</organism>
<keyword evidence="2" id="KW-1185">Reference proteome</keyword>
<proteinExistence type="predicted"/>
<evidence type="ECO:0000313" key="1">
    <source>
        <dbReference type="EMBL" id="MBP1934950.1"/>
    </source>
</evidence>
<dbReference type="Proteomes" id="UP001519343">
    <property type="component" value="Unassembled WGS sequence"/>
</dbReference>
<gene>
    <name evidence="1" type="ORF">J2Z37_004970</name>
</gene>
<comment type="caution">
    <text evidence="1">The sequence shown here is derived from an EMBL/GenBank/DDBJ whole genome shotgun (WGS) entry which is preliminary data.</text>
</comment>
<sequence>MLQNAKGTLFVFDTFEFVTEEELHEIFNYSEKRGFSQVIFYPQHEETLRRMNIPVSRPYFKRLDLLFELLEESTHVMPASIDQWEGKRKKYTPIETSLSFLTEKYQSPHFVLMNAIYADKISTYKGFEEQIRKIRLIIRAGDHFRPNGILQKYTHRWEEWKSTEDD</sequence>
<accession>A0ABS4GXE8</accession>
<name>A0ABS4GXE8_9BACL</name>
<protein>
    <submittedName>
        <fullName evidence="1">Uncharacterized protein</fullName>
    </submittedName>
</protein>